<dbReference type="EMBL" id="OFSN01000019">
    <property type="protein sequence ID" value="SOY71139.1"/>
    <property type="molecule type" value="Genomic_DNA"/>
</dbReference>
<evidence type="ECO:0000313" key="1">
    <source>
        <dbReference type="EMBL" id="SOY71139.1"/>
    </source>
</evidence>
<name>A0A975XHI7_9BURK</name>
<comment type="caution">
    <text evidence="1">The sequence shown here is derived from an EMBL/GenBank/DDBJ whole genome shotgun (WGS) entry which is preliminary data.</text>
</comment>
<evidence type="ECO:0000313" key="2">
    <source>
        <dbReference type="Proteomes" id="UP000257016"/>
    </source>
</evidence>
<proteinExistence type="predicted"/>
<reference evidence="1 2" key="1">
    <citation type="submission" date="2018-01" db="EMBL/GenBank/DDBJ databases">
        <authorList>
            <person name="Clerissi C."/>
        </authorList>
    </citation>
    <scope>NUCLEOTIDE SEQUENCE [LARGE SCALE GENOMIC DNA]</scope>
    <source>
        <strain evidence="1">Cupriavidus taiwanensis LMG 19430</strain>
    </source>
</reference>
<dbReference type="AlphaFoldDB" id="A0A975XHI7"/>
<protein>
    <submittedName>
        <fullName evidence="1">Uncharacterized protein</fullName>
    </submittedName>
</protein>
<organism evidence="1 2">
    <name type="scientific">Cupriavidus taiwanensis</name>
    <dbReference type="NCBI Taxonomy" id="164546"/>
    <lineage>
        <taxon>Bacteria</taxon>
        <taxon>Pseudomonadati</taxon>
        <taxon>Pseudomonadota</taxon>
        <taxon>Betaproteobacteria</taxon>
        <taxon>Burkholderiales</taxon>
        <taxon>Burkholderiaceae</taxon>
        <taxon>Cupriavidus</taxon>
    </lineage>
</organism>
<gene>
    <name evidence="1" type="ORF">CBM2586_B130082</name>
</gene>
<accession>A0A975XHI7</accession>
<dbReference type="Proteomes" id="UP000257016">
    <property type="component" value="Unassembled WGS sequence"/>
</dbReference>
<sequence length="59" mass="6537">MRDMESLGGAADVLFLGHGDEIVKLTDIQHVQAWVIGEAQTYRVSSLSNSVLDRLNWPP</sequence>